<accession>A0AAV3XMV3</accession>
<protein>
    <recommendedName>
        <fullName evidence="3">CopG family transcriptional regulator</fullName>
    </recommendedName>
</protein>
<sequence>MKKVKIEIELEEPTFWRAKQMAIASDRTLSDLIAYAIEKLAEIEPPKDAILGGWADEPELVDEILAEIMRDRAAHPLNQKFEQNIT</sequence>
<keyword evidence="2" id="KW-1185">Reference proteome</keyword>
<evidence type="ECO:0000313" key="1">
    <source>
        <dbReference type="EMBL" id="GET41999.1"/>
    </source>
</evidence>
<reference evidence="1" key="1">
    <citation type="submission" date="2019-10" db="EMBL/GenBank/DDBJ databases">
        <title>Draft genome sequece of Microseira wollei NIES-4236.</title>
        <authorList>
            <person name="Yamaguchi H."/>
            <person name="Suzuki S."/>
            <person name="Kawachi M."/>
        </authorList>
    </citation>
    <scope>NUCLEOTIDE SEQUENCE</scope>
    <source>
        <strain evidence="1">NIES-4236</strain>
    </source>
</reference>
<proteinExistence type="predicted"/>
<name>A0AAV3XMV3_9CYAN</name>
<gene>
    <name evidence="1" type="ORF">MiSe_68130</name>
</gene>
<evidence type="ECO:0000313" key="2">
    <source>
        <dbReference type="Proteomes" id="UP001050975"/>
    </source>
</evidence>
<dbReference type="Proteomes" id="UP001050975">
    <property type="component" value="Unassembled WGS sequence"/>
</dbReference>
<evidence type="ECO:0008006" key="3">
    <source>
        <dbReference type="Google" id="ProtNLM"/>
    </source>
</evidence>
<dbReference type="EMBL" id="BLAY01000144">
    <property type="protein sequence ID" value="GET41999.1"/>
    <property type="molecule type" value="Genomic_DNA"/>
</dbReference>
<dbReference type="RefSeq" id="WP_226588853.1">
    <property type="nucleotide sequence ID" value="NZ_BLAY01000144.1"/>
</dbReference>
<comment type="caution">
    <text evidence="1">The sequence shown here is derived from an EMBL/GenBank/DDBJ whole genome shotgun (WGS) entry which is preliminary data.</text>
</comment>
<organism evidence="1 2">
    <name type="scientific">Microseira wollei NIES-4236</name>
    <dbReference type="NCBI Taxonomy" id="2530354"/>
    <lineage>
        <taxon>Bacteria</taxon>
        <taxon>Bacillati</taxon>
        <taxon>Cyanobacteriota</taxon>
        <taxon>Cyanophyceae</taxon>
        <taxon>Oscillatoriophycideae</taxon>
        <taxon>Aerosakkonematales</taxon>
        <taxon>Aerosakkonemataceae</taxon>
        <taxon>Microseira</taxon>
    </lineage>
</organism>
<dbReference type="AlphaFoldDB" id="A0AAV3XMV3"/>